<dbReference type="Proteomes" id="UP000524404">
    <property type="component" value="Unassembled WGS sequence"/>
</dbReference>
<feature type="signal peptide" evidence="3">
    <location>
        <begin position="1"/>
        <end position="21"/>
    </location>
</feature>
<evidence type="ECO:0000256" key="1">
    <source>
        <dbReference type="ARBA" id="ARBA00022722"/>
    </source>
</evidence>
<keyword evidence="1" id="KW-0540">Nuclease</keyword>
<evidence type="ECO:0000313" key="4">
    <source>
        <dbReference type="EMBL" id="MBB6004666.1"/>
    </source>
</evidence>
<keyword evidence="4" id="KW-0456">Lyase</keyword>
<dbReference type="Gene3D" id="3.10.450.30">
    <property type="entry name" value="Microbial ribonucleases"/>
    <property type="match status" value="1"/>
</dbReference>
<dbReference type="GO" id="GO:0046589">
    <property type="term" value="F:ribonuclease T1 activity"/>
    <property type="evidence" value="ECO:0007669"/>
    <property type="project" value="UniProtKB-EC"/>
</dbReference>
<evidence type="ECO:0000256" key="3">
    <source>
        <dbReference type="SAM" id="SignalP"/>
    </source>
</evidence>
<organism evidence="4 5">
    <name type="scientific">Arcicella rosea</name>
    <dbReference type="NCBI Taxonomy" id="502909"/>
    <lineage>
        <taxon>Bacteria</taxon>
        <taxon>Pseudomonadati</taxon>
        <taxon>Bacteroidota</taxon>
        <taxon>Cytophagia</taxon>
        <taxon>Cytophagales</taxon>
        <taxon>Flectobacillaceae</taxon>
        <taxon>Arcicella</taxon>
    </lineage>
</organism>
<keyword evidence="2" id="KW-0378">Hydrolase</keyword>
<gene>
    <name evidence="4" type="ORF">HNP25_003332</name>
</gene>
<name>A0A841EP22_9BACT</name>
<keyword evidence="3" id="KW-0732">Signal</keyword>
<sequence length="152" mass="17636">MKNLLLRSISFLALCYITCFSANCFSTENVLIHNHNSTVETSEKTYYYEVLTQSTPTNNSNQHVIPQQAIVVLNYVRKNGRPINGYVGGRKFGNYEGFLPKKDKYNQNINYKEWDIYPKIEGKNRGAERLVTGSDKKAYYTKNHYQSFVEIK</sequence>
<keyword evidence="5" id="KW-1185">Reference proteome</keyword>
<dbReference type="GO" id="GO:0016787">
    <property type="term" value="F:hydrolase activity"/>
    <property type="evidence" value="ECO:0007669"/>
    <property type="project" value="UniProtKB-KW"/>
</dbReference>
<dbReference type="RefSeq" id="WP_184135805.1">
    <property type="nucleotide sequence ID" value="NZ_JACHKT010000027.1"/>
</dbReference>
<dbReference type="InterPro" id="IPR000026">
    <property type="entry name" value="N1-like"/>
</dbReference>
<accession>A0A841EP22</accession>
<comment type="caution">
    <text evidence="4">The sequence shown here is derived from an EMBL/GenBank/DDBJ whole genome shotgun (WGS) entry which is preliminary data.</text>
</comment>
<feature type="chain" id="PRO_5032408543" evidence="3">
    <location>
        <begin position="22"/>
        <end position="152"/>
    </location>
</feature>
<dbReference type="EC" id="4.6.1.24" evidence="4"/>
<dbReference type="AlphaFoldDB" id="A0A841EP22"/>
<dbReference type="SUPFAM" id="SSF53933">
    <property type="entry name" value="Microbial ribonucleases"/>
    <property type="match status" value="1"/>
</dbReference>
<dbReference type="GO" id="GO:0003723">
    <property type="term" value="F:RNA binding"/>
    <property type="evidence" value="ECO:0007669"/>
    <property type="project" value="InterPro"/>
</dbReference>
<dbReference type="EMBL" id="JACHKT010000027">
    <property type="protein sequence ID" value="MBB6004666.1"/>
    <property type="molecule type" value="Genomic_DNA"/>
</dbReference>
<dbReference type="InterPro" id="IPR016191">
    <property type="entry name" value="Ribonuclease/ribotoxin"/>
</dbReference>
<protein>
    <submittedName>
        <fullName evidence="4">Ribonuclease T1</fullName>
        <ecNumber evidence="4">4.6.1.24</ecNumber>
    </submittedName>
</protein>
<dbReference type="Pfam" id="PF00545">
    <property type="entry name" value="Ribonuclease"/>
    <property type="match status" value="1"/>
</dbReference>
<reference evidence="4 5" key="1">
    <citation type="submission" date="2020-08" db="EMBL/GenBank/DDBJ databases">
        <title>Functional genomics of gut bacteria from endangered species of beetles.</title>
        <authorList>
            <person name="Carlos-Shanley C."/>
        </authorList>
    </citation>
    <scope>NUCLEOTIDE SEQUENCE [LARGE SCALE GENOMIC DNA]</scope>
    <source>
        <strain evidence="4 5">S00070</strain>
    </source>
</reference>
<evidence type="ECO:0000313" key="5">
    <source>
        <dbReference type="Proteomes" id="UP000524404"/>
    </source>
</evidence>
<evidence type="ECO:0000256" key="2">
    <source>
        <dbReference type="ARBA" id="ARBA00022801"/>
    </source>
</evidence>
<proteinExistence type="predicted"/>